<dbReference type="Pfam" id="PF00089">
    <property type="entry name" value="Trypsin"/>
    <property type="match status" value="1"/>
</dbReference>
<feature type="domain" description="Peptidase S1" evidence="1">
    <location>
        <begin position="258"/>
        <end position="463"/>
    </location>
</feature>
<dbReference type="Proteomes" id="UP000315736">
    <property type="component" value="Unassembled WGS sequence"/>
</dbReference>
<dbReference type="InterPro" id="IPR001254">
    <property type="entry name" value="Trypsin_dom"/>
</dbReference>
<proteinExistence type="predicted"/>
<dbReference type="RefSeq" id="WP_143891510.1">
    <property type="nucleotide sequence ID" value="NZ_VJNB01000025.1"/>
</dbReference>
<dbReference type="Gene3D" id="2.40.10.10">
    <property type="entry name" value="Trypsin-like serine proteases"/>
    <property type="match status" value="2"/>
</dbReference>
<evidence type="ECO:0000313" key="3">
    <source>
        <dbReference type="EMBL" id="TSE18170.1"/>
    </source>
</evidence>
<dbReference type="SUPFAM" id="SSF50494">
    <property type="entry name" value="Trypsin-like serine proteases"/>
    <property type="match status" value="1"/>
</dbReference>
<name>A0A554W3K7_9BURK</name>
<keyword evidence="3" id="KW-0378">Hydrolase</keyword>
<dbReference type="Pfam" id="PF18885">
    <property type="entry name" value="DUF5648"/>
    <property type="match status" value="1"/>
</dbReference>
<dbReference type="GO" id="GO:0004252">
    <property type="term" value="F:serine-type endopeptidase activity"/>
    <property type="evidence" value="ECO:0007669"/>
    <property type="project" value="InterPro"/>
</dbReference>
<dbReference type="PANTHER" id="PTHR36234:SF5">
    <property type="entry name" value="LYSYL ENDOPEPTIDASE"/>
    <property type="match status" value="1"/>
</dbReference>
<dbReference type="AlphaFoldDB" id="A0A554W3K7"/>
<comment type="caution">
    <text evidence="3">The sequence shown here is derived from an EMBL/GenBank/DDBJ whole genome shotgun (WGS) entry which is preliminary data.</text>
</comment>
<dbReference type="EC" id="3.4.21.50" evidence="3"/>
<gene>
    <name evidence="3" type="primary">prpL</name>
    <name evidence="3" type="ORF">Talka_02328</name>
</gene>
<dbReference type="OrthoDB" id="5619888at2"/>
<dbReference type="InterPro" id="IPR009003">
    <property type="entry name" value="Peptidase_S1_PA"/>
</dbReference>
<dbReference type="EMBL" id="VJNB01000025">
    <property type="protein sequence ID" value="TSE18170.1"/>
    <property type="molecule type" value="Genomic_DNA"/>
</dbReference>
<sequence>MKKSAGFLKASAWIGCLFILGGQALAGGYAESAVIYVEKRETDRSLVNRELLVQREPSIQSLDFKKIKSDVAGFLSPPVDAEFVDKEPSSPGVQKERIGVTRKLIDSTLNRQWRYGFKTLADAESNLFYEALEVSSAGAKGVSIGLKVGRVSPDVVIWILDSKRNIIKAITGRELNEIIELNVRKDGETSEARVWWSPPVEGEKAYLIIQSNSSRGVDLSVDEILHYWDLVPLNFNVGFSSSCTPYAVCYPAWADERKSVAAMIFVEGGSGYRCTGTLLNDRGNTGVPYFITANHCLNTQSAASTLTTYWFGEASSCGGNPMPTPFVRVDGGAALLWGLAETDTTLLRLNSYPPAGAVFSGWTTGDALGDFAVGIHHPKGDLKKLSTGSTAVYLSCTTGGSSTFTCNQANSATGNFIYIAWGQGDTQPGSSGSGYWISKNGSRYLSGVLYGGSGSCDNPGAAFAVYGRFGKSYALGISQWLDPGNVPAPPGQPPQTTVTVFEFYNQDLDRYFRTADAGEANWLRSNPATGERETGDMFKAFPVSNPAPGSVEVCRFYGSVSPGPNSHFYTMDRSECEFLKQQQVRVPVTEKRWNYEGIAFYIYPPQRDSSGQAFCAANQVPIYRLYNQGFEKGRDSNHRFTTNLNTYREMQLRGWKGEGIVMCAPV</sequence>
<dbReference type="InterPro" id="IPR043708">
    <property type="entry name" value="DUF5648"/>
</dbReference>
<dbReference type="InterPro" id="IPR043504">
    <property type="entry name" value="Peptidase_S1_PA_chymotrypsin"/>
</dbReference>
<accession>A0A554W3K7</accession>
<protein>
    <submittedName>
        <fullName evidence="3">Lysyl endopeptidase</fullName>
        <ecNumber evidence="3">3.4.21.50</ecNumber>
    </submittedName>
</protein>
<feature type="domain" description="DUF5648" evidence="2">
    <location>
        <begin position="545"/>
        <end position="662"/>
    </location>
</feature>
<evidence type="ECO:0000259" key="2">
    <source>
        <dbReference type="Pfam" id="PF18885"/>
    </source>
</evidence>
<evidence type="ECO:0000313" key="4">
    <source>
        <dbReference type="Proteomes" id="UP000315736"/>
    </source>
</evidence>
<organism evidence="3 4">
    <name type="scientific">Tepidimonas alkaliphilus</name>
    <dbReference type="NCBI Taxonomy" id="2588942"/>
    <lineage>
        <taxon>Bacteria</taxon>
        <taxon>Pseudomonadati</taxon>
        <taxon>Pseudomonadota</taxon>
        <taxon>Betaproteobacteria</taxon>
        <taxon>Burkholderiales</taxon>
        <taxon>Tepidimonas</taxon>
    </lineage>
</organism>
<dbReference type="GO" id="GO:0006508">
    <property type="term" value="P:proteolysis"/>
    <property type="evidence" value="ECO:0007669"/>
    <property type="project" value="InterPro"/>
</dbReference>
<evidence type="ECO:0000259" key="1">
    <source>
        <dbReference type="Pfam" id="PF00089"/>
    </source>
</evidence>
<reference evidence="3 4" key="1">
    <citation type="submission" date="2019-07" db="EMBL/GenBank/DDBJ databases">
        <title>Tepidimonas alkaliphilus YIM 72238 draft genome.</title>
        <authorList>
            <person name="Da Costa M.S."/>
            <person name="Froufe H.J.C."/>
            <person name="Egas C."/>
            <person name="Albuquerque L."/>
        </authorList>
    </citation>
    <scope>NUCLEOTIDE SEQUENCE [LARGE SCALE GENOMIC DNA]</scope>
    <source>
        <strain evidence="3 4">YIM 72238</strain>
    </source>
</reference>
<keyword evidence="4" id="KW-1185">Reference proteome</keyword>
<dbReference type="PANTHER" id="PTHR36234">
    <property type="entry name" value="LYSYL ENDOPEPTIDASE"/>
    <property type="match status" value="1"/>
</dbReference>